<evidence type="ECO:0000313" key="2">
    <source>
        <dbReference type="EMBL" id="PIC44757.1"/>
    </source>
</evidence>
<keyword evidence="1" id="KW-0732">Signal</keyword>
<reference evidence="3" key="1">
    <citation type="submission" date="2017-10" db="EMBL/GenBank/DDBJ databases">
        <title>Rapid genome shrinkage in a self-fertile nematode reveals novel sperm competition proteins.</title>
        <authorList>
            <person name="Yin D."/>
            <person name="Schwarz E.M."/>
            <person name="Thomas C.G."/>
            <person name="Felde R.L."/>
            <person name="Korf I.F."/>
            <person name="Cutter A.D."/>
            <person name="Schartner C.M."/>
            <person name="Ralston E.J."/>
            <person name="Meyer B.J."/>
            <person name="Haag E.S."/>
        </authorList>
    </citation>
    <scope>NUCLEOTIDE SEQUENCE [LARGE SCALE GENOMIC DNA]</scope>
    <source>
        <strain evidence="3">JU1422</strain>
    </source>
</reference>
<dbReference type="OrthoDB" id="5840065at2759"/>
<dbReference type="EMBL" id="PDUG01000002">
    <property type="protein sequence ID" value="PIC44757.1"/>
    <property type="molecule type" value="Genomic_DNA"/>
</dbReference>
<comment type="caution">
    <text evidence="2">The sequence shown here is derived from an EMBL/GenBank/DDBJ whole genome shotgun (WGS) entry which is preliminary data.</text>
</comment>
<sequence>MRCGLAILLVLVAKFGFSNSSADICEILDANYCFYFSDAACYINLCQCDACAKPDQVQSLLEDSGSSNSTHEQEKLCPSWCGHLKTNETIVNILGNANSTNELPVISFECDILKENCLAKKGYNGHCYFYEKNCEPLPQLSHRGGKKKHSHIPKTAGECLRHQKKCGQKYKRHYSCKTFRKYCKKFDLPELEANNSTNTTQSTVSPLEQCLNFQKICAAKYKKHFACRQYRKKCKPFNLPEIHFEDSEVTQKPSRHHKHHMRKGHGMRKENINETVVIIADDVVIGNETLVETLLKRN</sequence>
<feature type="chain" id="PRO_5013599740" description="Domain of unknown function DB domain-containing protein" evidence="1">
    <location>
        <begin position="23"/>
        <end position="298"/>
    </location>
</feature>
<dbReference type="AlphaFoldDB" id="A0A2G5UYZ0"/>
<evidence type="ECO:0000256" key="1">
    <source>
        <dbReference type="SAM" id="SignalP"/>
    </source>
</evidence>
<protein>
    <recommendedName>
        <fullName evidence="4">Domain of unknown function DB domain-containing protein</fullName>
    </recommendedName>
</protein>
<organism evidence="2 3">
    <name type="scientific">Caenorhabditis nigoni</name>
    <dbReference type="NCBI Taxonomy" id="1611254"/>
    <lineage>
        <taxon>Eukaryota</taxon>
        <taxon>Metazoa</taxon>
        <taxon>Ecdysozoa</taxon>
        <taxon>Nematoda</taxon>
        <taxon>Chromadorea</taxon>
        <taxon>Rhabditida</taxon>
        <taxon>Rhabditina</taxon>
        <taxon>Rhabditomorpha</taxon>
        <taxon>Rhabditoidea</taxon>
        <taxon>Rhabditidae</taxon>
        <taxon>Peloderinae</taxon>
        <taxon>Caenorhabditis</taxon>
    </lineage>
</organism>
<keyword evidence="3" id="KW-1185">Reference proteome</keyword>
<gene>
    <name evidence="2" type="primary">Cni-F19H8.2</name>
    <name evidence="2" type="synonym">Cnig_chr_II.g5014</name>
    <name evidence="2" type="ORF">B9Z55_005014</name>
</gene>
<name>A0A2G5UYZ0_9PELO</name>
<accession>A0A2G5UYZ0</accession>
<evidence type="ECO:0008006" key="4">
    <source>
        <dbReference type="Google" id="ProtNLM"/>
    </source>
</evidence>
<dbReference type="Proteomes" id="UP000230233">
    <property type="component" value="Chromosome II"/>
</dbReference>
<evidence type="ECO:0000313" key="3">
    <source>
        <dbReference type="Proteomes" id="UP000230233"/>
    </source>
</evidence>
<proteinExistence type="predicted"/>
<feature type="signal peptide" evidence="1">
    <location>
        <begin position="1"/>
        <end position="22"/>
    </location>
</feature>